<dbReference type="InterPro" id="IPR013424">
    <property type="entry name" value="Ice-binding_C"/>
</dbReference>
<keyword evidence="1" id="KW-0732">Signal</keyword>
<accession>A0ABR6GNR0</accession>
<feature type="signal peptide" evidence="1">
    <location>
        <begin position="1"/>
        <end position="25"/>
    </location>
</feature>
<dbReference type="EMBL" id="JACHXO010000001">
    <property type="protein sequence ID" value="MBB3193748.1"/>
    <property type="molecule type" value="Genomic_DNA"/>
</dbReference>
<proteinExistence type="predicted"/>
<name>A0ABR6GNR0_9BURK</name>
<evidence type="ECO:0000259" key="2">
    <source>
        <dbReference type="Pfam" id="PF07589"/>
    </source>
</evidence>
<comment type="caution">
    <text evidence="3">The sequence shown here is derived from an EMBL/GenBank/DDBJ whole genome shotgun (WGS) entry which is preliminary data.</text>
</comment>
<dbReference type="RefSeq" id="WP_088448701.1">
    <property type="nucleotide sequence ID" value="NZ_JACHXO010000001.1"/>
</dbReference>
<protein>
    <recommendedName>
        <fullName evidence="2">Ice-binding protein C-terminal domain-containing protein</fullName>
    </recommendedName>
</protein>
<gene>
    <name evidence="3" type="ORF">FHS28_001113</name>
</gene>
<dbReference type="NCBIfam" id="TIGR02595">
    <property type="entry name" value="PEP_CTERM"/>
    <property type="match status" value="1"/>
</dbReference>
<evidence type="ECO:0000313" key="4">
    <source>
        <dbReference type="Proteomes" id="UP000574369"/>
    </source>
</evidence>
<evidence type="ECO:0000256" key="1">
    <source>
        <dbReference type="SAM" id="SignalP"/>
    </source>
</evidence>
<organism evidence="3 4">
    <name type="scientific">Roseateles terrae</name>
    <dbReference type="NCBI Taxonomy" id="431060"/>
    <lineage>
        <taxon>Bacteria</taxon>
        <taxon>Pseudomonadati</taxon>
        <taxon>Pseudomonadota</taxon>
        <taxon>Betaproteobacteria</taxon>
        <taxon>Burkholderiales</taxon>
        <taxon>Sphaerotilaceae</taxon>
        <taxon>Roseateles</taxon>
    </lineage>
</organism>
<evidence type="ECO:0000313" key="3">
    <source>
        <dbReference type="EMBL" id="MBB3193748.1"/>
    </source>
</evidence>
<dbReference type="Pfam" id="PF07589">
    <property type="entry name" value="PEP-CTERM"/>
    <property type="match status" value="1"/>
</dbReference>
<feature type="chain" id="PRO_5047365957" description="Ice-binding protein C-terminal domain-containing protein" evidence="1">
    <location>
        <begin position="26"/>
        <end position="191"/>
    </location>
</feature>
<dbReference type="Proteomes" id="UP000574369">
    <property type="component" value="Unassembled WGS sequence"/>
</dbReference>
<reference evidence="3 4" key="1">
    <citation type="submission" date="2020-08" db="EMBL/GenBank/DDBJ databases">
        <title>Genomic Encyclopedia of Type Strains, Phase III (KMG-III): the genomes of soil and plant-associated and newly described type strains.</title>
        <authorList>
            <person name="Whitman W."/>
        </authorList>
    </citation>
    <scope>NUCLEOTIDE SEQUENCE [LARGE SCALE GENOMIC DNA]</scope>
    <source>
        <strain evidence="3 4">CECT 7247</strain>
    </source>
</reference>
<sequence>MLNRLIASLAMAAAGLVAVVTPAAAATVNFEDLRNVTPTYDRYASKGLTFSANTSYWVYDHSGSKSAAGNYSLGSSGWDNITGYFSVAVNSLSMLVGDEGNDFDRATLNVYDSANHLLASASGSGTSWFSLSVNSTSNIARFEIIQSGAVAIDNLNFSAAAANSVPEPGTLALAGLGMVGVALLRRRRQQA</sequence>
<keyword evidence="4" id="KW-1185">Reference proteome</keyword>
<feature type="domain" description="Ice-binding protein C-terminal" evidence="2">
    <location>
        <begin position="164"/>
        <end position="187"/>
    </location>
</feature>